<dbReference type="Proteomes" id="UP001218188">
    <property type="component" value="Unassembled WGS sequence"/>
</dbReference>
<dbReference type="InterPro" id="IPR021842">
    <property type="entry name" value="DUF3435"/>
</dbReference>
<dbReference type="AlphaFoldDB" id="A0AAD6T9H1"/>
<evidence type="ECO:0000313" key="2">
    <source>
        <dbReference type="EMBL" id="KAJ7041848.1"/>
    </source>
</evidence>
<reference evidence="2" key="1">
    <citation type="submission" date="2023-03" db="EMBL/GenBank/DDBJ databases">
        <title>Massive genome expansion in bonnet fungi (Mycena s.s.) driven by repeated elements and novel gene families across ecological guilds.</title>
        <authorList>
            <consortium name="Lawrence Berkeley National Laboratory"/>
            <person name="Harder C.B."/>
            <person name="Miyauchi S."/>
            <person name="Viragh M."/>
            <person name="Kuo A."/>
            <person name="Thoen E."/>
            <person name="Andreopoulos B."/>
            <person name="Lu D."/>
            <person name="Skrede I."/>
            <person name="Drula E."/>
            <person name="Henrissat B."/>
            <person name="Morin E."/>
            <person name="Kohler A."/>
            <person name="Barry K."/>
            <person name="LaButti K."/>
            <person name="Morin E."/>
            <person name="Salamov A."/>
            <person name="Lipzen A."/>
            <person name="Mereny Z."/>
            <person name="Hegedus B."/>
            <person name="Baldrian P."/>
            <person name="Stursova M."/>
            <person name="Weitz H."/>
            <person name="Taylor A."/>
            <person name="Grigoriev I.V."/>
            <person name="Nagy L.G."/>
            <person name="Martin F."/>
            <person name="Kauserud H."/>
        </authorList>
    </citation>
    <scope>NUCLEOTIDE SEQUENCE</scope>
    <source>
        <strain evidence="2">CBHHK200</strain>
    </source>
</reference>
<gene>
    <name evidence="2" type="ORF">C8F04DRAFT_1176933</name>
</gene>
<name>A0AAD6T9H1_9AGAR</name>
<feature type="region of interest" description="Disordered" evidence="1">
    <location>
        <begin position="1082"/>
        <end position="1109"/>
    </location>
</feature>
<dbReference type="PANTHER" id="PTHR37535">
    <property type="entry name" value="FLUG DOMAIN PROTEIN"/>
    <property type="match status" value="1"/>
</dbReference>
<sequence length="1248" mass="139662">MPLTTTGKKSMTDRVKRKSAANPLLANVLKEGLAKSYHYATLMAPTLEAHAGMRVKWREFCDFFHVQHADDPTPTVLPLEITIGVELVDESIVKEFVTFLAAGVNGLLTEEATRVTVVNYINTFFALWRRYANVPIPKPFRNQILAYISSAELKEVAPLSTAMRTKPIADAVDLVAMIKYVLEDKAIFRTNCAKAQFNLVNIIAALTGERPGAILESVRYRRTNEAITWGDLKIYVVPNPDDPHSPYIAVLLLIRLPKGNRGIEKYYKSFFFLLEPLGGRAHCPVTLFLYIALLRQVLRDVSTIEEILSPAVAPTQTHVLAIKDEFLATPIFLAENVTENGFSTSTDTALSATTHHDHLQRTTFEMGYRSKFSFFVLSYRFLLSGSVLMAMYCWRRGAANKFKQVLSDDGREALMTHAPGSNMFKDAYESRIHTKDLSGIFHNRSERSENVELLTPLAGMSVGRDANAPTKLSLAGREKLFAEPELVAIREQIAEMKINITSLTTDFAALDHDTEDPLVLGQMESIQLSLSKARRERFQLQSSYDVIVNRETTARVKVERNAWFKDASLRELTGQSAAARPALADKTARNAATPLFVTSAGSSTTTTFLADVQHLNPIARLADIIYAFAGDDLASETAAAVNAYLAQPERPFPPCYPGESPTVDEKCPVCGRDCRVAQLRGSNATVGTHIHDCHAEALQTNAQQQIDDEYTPRKCEWEGCRKRKVDFQTREEWIIDADDDEMCEYQDEDDWYKHFGQCHEFNLHDRVDVNYCVSCRQWHVDVSGEGITWETHCYDHFNEQFEQFSVRTDDPVDLTPTGIIYIDNTIEYDHGTGFDDVHPAFHGHVVRGVALIAMFCPFCVFNTDLPIEIRMRQLLMPWEFQKHLKTHDELIEESDQNLCPVPSCGSKTFNRHDLLFHLVSFHRVPICGATNHTVVRRLRLPEVIAAPEQSAAVDLTHGSDAMDTDSDTLAQQLIATNVPTTTKGGKKKARATAAAAAVKGYCLGCSKSYHDIGKHLNNALACYNRNEYEVMVDGVRDGTTLNWELNAQAPSAAGRSKVPRTHRCPQCRKLFDDIVLHRDDPAQACNPTSEVDDRGEGSSTGPQTKGRRLRRKNRLIVEVRDLISTFHFALPNLFLPQSSEESEVAAEGSARAAKKPSGGGVPRQRPALLQAPAKGDFVCEGCDARFQDPRGLSEHFAHLKKTSKCRLRRFRKRAPDSNGSALSWGPILEWEQWVVENPIEGEEGEEEE</sequence>
<evidence type="ECO:0000313" key="3">
    <source>
        <dbReference type="Proteomes" id="UP001218188"/>
    </source>
</evidence>
<dbReference type="PANTHER" id="PTHR37535:SF3">
    <property type="entry name" value="FLUG DOMAIN-CONTAINING PROTEIN"/>
    <property type="match status" value="1"/>
</dbReference>
<organism evidence="2 3">
    <name type="scientific">Mycena alexandri</name>
    <dbReference type="NCBI Taxonomy" id="1745969"/>
    <lineage>
        <taxon>Eukaryota</taxon>
        <taxon>Fungi</taxon>
        <taxon>Dikarya</taxon>
        <taxon>Basidiomycota</taxon>
        <taxon>Agaricomycotina</taxon>
        <taxon>Agaricomycetes</taxon>
        <taxon>Agaricomycetidae</taxon>
        <taxon>Agaricales</taxon>
        <taxon>Marasmiineae</taxon>
        <taxon>Mycenaceae</taxon>
        <taxon>Mycena</taxon>
    </lineage>
</organism>
<evidence type="ECO:0000256" key="1">
    <source>
        <dbReference type="SAM" id="MobiDB-lite"/>
    </source>
</evidence>
<dbReference type="EMBL" id="JARJCM010000015">
    <property type="protein sequence ID" value="KAJ7041848.1"/>
    <property type="molecule type" value="Genomic_DNA"/>
</dbReference>
<feature type="region of interest" description="Disordered" evidence="1">
    <location>
        <begin position="1145"/>
        <end position="1165"/>
    </location>
</feature>
<dbReference type="Pfam" id="PF11917">
    <property type="entry name" value="DUF3435"/>
    <property type="match status" value="1"/>
</dbReference>
<comment type="caution">
    <text evidence="2">The sequence shown here is derived from an EMBL/GenBank/DDBJ whole genome shotgun (WGS) entry which is preliminary data.</text>
</comment>
<keyword evidence="3" id="KW-1185">Reference proteome</keyword>
<accession>A0AAD6T9H1</accession>
<proteinExistence type="predicted"/>
<protein>
    <submittedName>
        <fullName evidence="2">Uncharacterized protein</fullName>
    </submittedName>
</protein>